<dbReference type="GO" id="GO:0006654">
    <property type="term" value="P:phosphatidic acid biosynthetic process"/>
    <property type="evidence" value="ECO:0007669"/>
    <property type="project" value="TreeGrafter"/>
</dbReference>
<evidence type="ECO:0000313" key="5">
    <source>
        <dbReference type="EMBL" id="KAL1587899.1"/>
    </source>
</evidence>
<dbReference type="GO" id="GO:0000140">
    <property type="term" value="F:acylglycerone-phosphate reductase (NADP+) activity"/>
    <property type="evidence" value="ECO:0007669"/>
    <property type="project" value="TreeGrafter"/>
</dbReference>
<evidence type="ECO:0000256" key="3">
    <source>
        <dbReference type="ARBA" id="ARBA00023002"/>
    </source>
</evidence>
<dbReference type="PRINTS" id="PR00080">
    <property type="entry name" value="SDRFAMILY"/>
</dbReference>
<dbReference type="EMBL" id="JAAQHG020000008">
    <property type="protein sequence ID" value="KAL1587899.1"/>
    <property type="molecule type" value="Genomic_DNA"/>
</dbReference>
<evidence type="ECO:0008006" key="7">
    <source>
        <dbReference type="Google" id="ProtNLM"/>
    </source>
</evidence>
<dbReference type="InterPro" id="IPR002347">
    <property type="entry name" value="SDR_fam"/>
</dbReference>
<dbReference type="InterPro" id="IPR036291">
    <property type="entry name" value="NAD(P)-bd_dom_sf"/>
</dbReference>
<gene>
    <name evidence="5" type="ORF">WHR41_03387</name>
</gene>
<dbReference type="CDD" id="cd05374">
    <property type="entry name" value="17beta-HSD-like_SDR_c"/>
    <property type="match status" value="1"/>
</dbReference>
<evidence type="ECO:0000256" key="2">
    <source>
        <dbReference type="ARBA" id="ARBA00022857"/>
    </source>
</evidence>
<keyword evidence="6" id="KW-1185">Reference proteome</keyword>
<evidence type="ECO:0000313" key="6">
    <source>
        <dbReference type="Proteomes" id="UP000803884"/>
    </source>
</evidence>
<dbReference type="Pfam" id="PF00106">
    <property type="entry name" value="adh_short"/>
    <property type="match status" value="1"/>
</dbReference>
<dbReference type="AlphaFoldDB" id="A0AB34KXK4"/>
<organism evidence="5 6">
    <name type="scientific">Cladosporium halotolerans</name>
    <dbReference type="NCBI Taxonomy" id="1052096"/>
    <lineage>
        <taxon>Eukaryota</taxon>
        <taxon>Fungi</taxon>
        <taxon>Dikarya</taxon>
        <taxon>Ascomycota</taxon>
        <taxon>Pezizomycotina</taxon>
        <taxon>Dothideomycetes</taxon>
        <taxon>Dothideomycetidae</taxon>
        <taxon>Cladosporiales</taxon>
        <taxon>Cladosporiaceae</taxon>
        <taxon>Cladosporium</taxon>
    </lineage>
</organism>
<name>A0AB34KXK4_9PEZI</name>
<dbReference type="FunFam" id="3.40.50.720:FF:000261">
    <property type="entry name" value="NADPH-dependent 1-acyldihydroxyacetone phosphate reductase"/>
    <property type="match status" value="1"/>
</dbReference>
<evidence type="ECO:0000256" key="1">
    <source>
        <dbReference type="ARBA" id="ARBA00006484"/>
    </source>
</evidence>
<comment type="similarity">
    <text evidence="1 4">Belongs to the short-chain dehydrogenases/reductases (SDR) family.</text>
</comment>
<protein>
    <recommendedName>
        <fullName evidence="7">NAD(P)-binding protein</fullName>
    </recommendedName>
</protein>
<dbReference type="GO" id="GO:0019433">
    <property type="term" value="P:triglyceride catabolic process"/>
    <property type="evidence" value="ECO:0007669"/>
    <property type="project" value="TreeGrafter"/>
</dbReference>
<comment type="caution">
    <text evidence="5">The sequence shown here is derived from an EMBL/GenBank/DDBJ whole genome shotgun (WGS) entry which is preliminary data.</text>
</comment>
<dbReference type="PANTHER" id="PTHR44169:SF6">
    <property type="entry name" value="NADPH-DEPENDENT 1-ACYLDIHYDROXYACETONE PHOSPHATE REDUCTASE"/>
    <property type="match status" value="1"/>
</dbReference>
<dbReference type="PANTHER" id="PTHR44169">
    <property type="entry name" value="NADPH-DEPENDENT 1-ACYLDIHYDROXYACETONE PHOSPHATE REDUCTASE"/>
    <property type="match status" value="1"/>
</dbReference>
<keyword evidence="3" id="KW-0560">Oxidoreductase</keyword>
<sequence>MSKSVLITGCSSGIGHALAREFKSKGFRVFATARKTDSIADLTALGIEALALEATSSESIEALKAEITSRTGGKLDYLVNNAGRSYTVPAVEVEMHEIEQTFAVNVFAVMRMCQAFAPLLIEARGTIVQIGSLAGEMPYVFASVYCASKGALHQYTDTLRLELKPFGVRVVNVITGGVKSQIARTFRMLRDDSIYMPVQKDFERRLTHSQSLGMETEVYAKRVVAQLTGWRRKETIWEGAKSWLVWWVTGFMPKVFIETAMMRMFGLTKLRAINEKKKLA</sequence>
<reference evidence="5 6" key="1">
    <citation type="journal article" date="2020" name="Microbiol. Resour. Announc.">
        <title>Draft Genome Sequence of a Cladosporium Species Isolated from the Mesophotic Ascidian Didemnum maculosum.</title>
        <authorList>
            <person name="Gioti A."/>
            <person name="Siaperas R."/>
            <person name="Nikolaivits E."/>
            <person name="Le Goff G."/>
            <person name="Ouazzani J."/>
            <person name="Kotoulas G."/>
            <person name="Topakas E."/>
        </authorList>
    </citation>
    <scope>NUCLEOTIDE SEQUENCE [LARGE SCALE GENOMIC DNA]</scope>
    <source>
        <strain evidence="5 6">TM138-S3</strain>
    </source>
</reference>
<dbReference type="InterPro" id="IPR020904">
    <property type="entry name" value="Sc_DH/Rdtase_CS"/>
</dbReference>
<dbReference type="Gene3D" id="3.40.50.720">
    <property type="entry name" value="NAD(P)-binding Rossmann-like Domain"/>
    <property type="match status" value="1"/>
</dbReference>
<evidence type="ECO:0000256" key="4">
    <source>
        <dbReference type="RuleBase" id="RU000363"/>
    </source>
</evidence>
<keyword evidence="2" id="KW-0521">NADP</keyword>
<dbReference type="RefSeq" id="XP_069231004.1">
    <property type="nucleotide sequence ID" value="XM_069371993.1"/>
</dbReference>
<proteinExistence type="inferred from homology"/>
<dbReference type="GO" id="GO:0005783">
    <property type="term" value="C:endoplasmic reticulum"/>
    <property type="evidence" value="ECO:0007669"/>
    <property type="project" value="TreeGrafter"/>
</dbReference>
<dbReference type="Proteomes" id="UP000803884">
    <property type="component" value="Unassembled WGS sequence"/>
</dbReference>
<dbReference type="PROSITE" id="PS00061">
    <property type="entry name" value="ADH_SHORT"/>
    <property type="match status" value="1"/>
</dbReference>
<dbReference type="GO" id="GO:0004806">
    <property type="term" value="F:triacylglycerol lipase activity"/>
    <property type="evidence" value="ECO:0007669"/>
    <property type="project" value="TreeGrafter"/>
</dbReference>
<dbReference type="SUPFAM" id="SSF51735">
    <property type="entry name" value="NAD(P)-binding Rossmann-fold domains"/>
    <property type="match status" value="1"/>
</dbReference>
<dbReference type="PRINTS" id="PR00081">
    <property type="entry name" value="GDHRDH"/>
</dbReference>
<dbReference type="GeneID" id="96004831"/>
<accession>A0AB34KXK4</accession>
<dbReference type="GO" id="GO:0005811">
    <property type="term" value="C:lipid droplet"/>
    <property type="evidence" value="ECO:0007669"/>
    <property type="project" value="TreeGrafter"/>
</dbReference>